<keyword evidence="1" id="KW-1133">Transmembrane helix</keyword>
<evidence type="ECO:0000313" key="4">
    <source>
        <dbReference type="Proteomes" id="UP000228767"/>
    </source>
</evidence>
<keyword evidence="2" id="KW-0732">Signal</keyword>
<gene>
    <name evidence="3" type="ORF">COV10_04480</name>
</gene>
<name>A0A2H0RD57_9BACT</name>
<feature type="transmembrane region" description="Helical" evidence="1">
    <location>
        <begin position="107"/>
        <end position="128"/>
    </location>
</feature>
<organism evidence="3 4">
    <name type="scientific">Candidatus Vogelbacteria bacterium CG10_big_fil_rev_8_21_14_0_10_51_16</name>
    <dbReference type="NCBI Taxonomy" id="1975045"/>
    <lineage>
        <taxon>Bacteria</taxon>
        <taxon>Candidatus Vogeliibacteriota</taxon>
    </lineage>
</organism>
<comment type="caution">
    <text evidence="3">The sequence shown here is derived from an EMBL/GenBank/DDBJ whole genome shotgun (WGS) entry which is preliminary data.</text>
</comment>
<dbReference type="Proteomes" id="UP000228767">
    <property type="component" value="Unassembled WGS sequence"/>
</dbReference>
<evidence type="ECO:0000256" key="1">
    <source>
        <dbReference type="SAM" id="Phobius"/>
    </source>
</evidence>
<evidence type="ECO:0000313" key="3">
    <source>
        <dbReference type="EMBL" id="PIR44482.1"/>
    </source>
</evidence>
<protein>
    <submittedName>
        <fullName evidence="3">Uncharacterized protein</fullName>
    </submittedName>
</protein>
<keyword evidence="1" id="KW-0472">Membrane</keyword>
<dbReference type="EMBL" id="PCYI01000029">
    <property type="protein sequence ID" value="PIR44482.1"/>
    <property type="molecule type" value="Genomic_DNA"/>
</dbReference>
<keyword evidence="1" id="KW-0812">Transmembrane</keyword>
<proteinExistence type="predicted"/>
<reference evidence="3 4" key="1">
    <citation type="submission" date="2017-09" db="EMBL/GenBank/DDBJ databases">
        <title>Depth-based differentiation of microbial function through sediment-hosted aquifers and enrichment of novel symbionts in the deep terrestrial subsurface.</title>
        <authorList>
            <person name="Probst A.J."/>
            <person name="Ladd B."/>
            <person name="Jarett J.K."/>
            <person name="Geller-Mcgrath D.E."/>
            <person name="Sieber C.M."/>
            <person name="Emerson J.B."/>
            <person name="Anantharaman K."/>
            <person name="Thomas B.C."/>
            <person name="Malmstrom R."/>
            <person name="Stieglmeier M."/>
            <person name="Klingl A."/>
            <person name="Woyke T."/>
            <person name="Ryan C.M."/>
            <person name="Banfield J.F."/>
        </authorList>
    </citation>
    <scope>NUCLEOTIDE SEQUENCE [LARGE SCALE GENOMIC DNA]</scope>
    <source>
        <strain evidence="3">CG10_big_fil_rev_8_21_14_0_10_51_16</strain>
    </source>
</reference>
<feature type="signal peptide" evidence="2">
    <location>
        <begin position="1"/>
        <end position="24"/>
    </location>
</feature>
<accession>A0A2H0RD57</accession>
<evidence type="ECO:0000256" key="2">
    <source>
        <dbReference type="SAM" id="SignalP"/>
    </source>
</evidence>
<feature type="transmembrane region" description="Helical" evidence="1">
    <location>
        <begin position="67"/>
        <end position="95"/>
    </location>
</feature>
<dbReference type="AlphaFoldDB" id="A0A2H0RD57"/>
<feature type="chain" id="PRO_5013937284" evidence="2">
    <location>
        <begin position="25"/>
        <end position="144"/>
    </location>
</feature>
<sequence length="144" mass="15287">MRYSVIATAVITSLLGLTLFTAFAMGPMTMAEHEDGTCFVATATQMPCPLTTSPMSSFAMLNLHSSFIAGFSSAVFVGGLLALVLTLLALLLPPVRGFSSVIADKTYGFVEFVFVPALSPVLVALRAWRALLEHSPTLVFARAV</sequence>